<dbReference type="Proteomes" id="UP000504617">
    <property type="component" value="Unplaced"/>
</dbReference>
<gene>
    <name evidence="5" type="primary">LOC106540121</name>
</gene>
<dbReference type="KEGG" id="tsr:106540121"/>
<reference evidence="5" key="1">
    <citation type="submission" date="2025-08" db="UniProtKB">
        <authorList>
            <consortium name="RefSeq"/>
        </authorList>
    </citation>
    <scope>IDENTIFICATION</scope>
    <source>
        <tissue evidence="5">Skeletal muscle</tissue>
    </source>
</reference>
<keyword evidence="2" id="KW-1133">Transmembrane helix</keyword>
<dbReference type="Pfam" id="PF01302">
    <property type="entry name" value="CAP_GLY"/>
    <property type="match status" value="1"/>
</dbReference>
<evidence type="ECO:0000259" key="3">
    <source>
        <dbReference type="PROSITE" id="PS50245"/>
    </source>
</evidence>
<feature type="region of interest" description="Disordered" evidence="1">
    <location>
        <begin position="108"/>
        <end position="142"/>
    </location>
</feature>
<name>A0A6I9XA15_9SAUR</name>
<organism evidence="4 5">
    <name type="scientific">Thamnophis sirtalis</name>
    <dbReference type="NCBI Taxonomy" id="35019"/>
    <lineage>
        <taxon>Eukaryota</taxon>
        <taxon>Metazoa</taxon>
        <taxon>Chordata</taxon>
        <taxon>Craniata</taxon>
        <taxon>Vertebrata</taxon>
        <taxon>Euteleostomi</taxon>
        <taxon>Lepidosauria</taxon>
        <taxon>Squamata</taxon>
        <taxon>Bifurcata</taxon>
        <taxon>Unidentata</taxon>
        <taxon>Episquamata</taxon>
        <taxon>Toxicofera</taxon>
        <taxon>Serpentes</taxon>
        <taxon>Colubroidea</taxon>
        <taxon>Colubridae</taxon>
        <taxon>Natricinae</taxon>
        <taxon>Thamnophis</taxon>
    </lineage>
</organism>
<dbReference type="PANTHER" id="PTHR18916">
    <property type="entry name" value="DYNACTIN 1-RELATED MICROTUBULE-BINDING"/>
    <property type="match status" value="1"/>
</dbReference>
<feature type="compositionally biased region" description="Polar residues" evidence="1">
    <location>
        <begin position="73"/>
        <end position="90"/>
    </location>
</feature>
<proteinExistence type="predicted"/>
<feature type="region of interest" description="Disordered" evidence="1">
    <location>
        <begin position="405"/>
        <end position="475"/>
    </location>
</feature>
<feature type="region of interest" description="Disordered" evidence="1">
    <location>
        <begin position="279"/>
        <end position="334"/>
    </location>
</feature>
<evidence type="ECO:0000313" key="4">
    <source>
        <dbReference type="Proteomes" id="UP000504617"/>
    </source>
</evidence>
<dbReference type="PROSITE" id="PS00845">
    <property type="entry name" value="CAP_GLY_1"/>
    <property type="match status" value="1"/>
</dbReference>
<evidence type="ECO:0000313" key="5">
    <source>
        <dbReference type="RefSeq" id="XP_013910617.1"/>
    </source>
</evidence>
<protein>
    <submittedName>
        <fullName evidence="5">Kinesin-like protein KIF13B</fullName>
    </submittedName>
</protein>
<dbReference type="FunFam" id="2.30.30.190:FF:000009">
    <property type="entry name" value="Kinesin family member 13B"/>
    <property type="match status" value="1"/>
</dbReference>
<evidence type="ECO:0000256" key="1">
    <source>
        <dbReference type="SAM" id="MobiDB-lite"/>
    </source>
</evidence>
<dbReference type="OrthoDB" id="410044at2759"/>
<feature type="compositionally biased region" description="Basic residues" evidence="1">
    <location>
        <begin position="405"/>
        <end position="416"/>
    </location>
</feature>
<dbReference type="RefSeq" id="XP_013910617.1">
    <property type="nucleotide sequence ID" value="XM_014055142.1"/>
</dbReference>
<dbReference type="SMART" id="SM01052">
    <property type="entry name" value="CAP_GLY"/>
    <property type="match status" value="1"/>
</dbReference>
<feature type="compositionally biased region" description="Basic and acidic residues" evidence="1">
    <location>
        <begin position="461"/>
        <end position="475"/>
    </location>
</feature>
<dbReference type="GeneID" id="106540121"/>
<feature type="region of interest" description="Disordered" evidence="1">
    <location>
        <begin position="71"/>
        <end position="90"/>
    </location>
</feature>
<feature type="domain" description="CAP-Gly" evidence="3">
    <location>
        <begin position="358"/>
        <end position="400"/>
    </location>
</feature>
<dbReference type="PROSITE" id="PS50245">
    <property type="entry name" value="CAP_GLY_2"/>
    <property type="match status" value="1"/>
</dbReference>
<accession>A0A6I9XA15</accession>
<dbReference type="Gene3D" id="2.30.30.190">
    <property type="entry name" value="CAP Gly-rich-like domain"/>
    <property type="match status" value="1"/>
</dbReference>
<dbReference type="InterPro" id="IPR036859">
    <property type="entry name" value="CAP-Gly_dom_sf"/>
</dbReference>
<feature type="transmembrane region" description="Helical" evidence="2">
    <location>
        <begin position="6"/>
        <end position="31"/>
    </location>
</feature>
<keyword evidence="2" id="KW-0472">Membrane</keyword>
<evidence type="ECO:0000256" key="2">
    <source>
        <dbReference type="SAM" id="Phobius"/>
    </source>
</evidence>
<dbReference type="InterPro" id="IPR000938">
    <property type="entry name" value="CAP-Gly_domain"/>
</dbReference>
<dbReference type="SUPFAM" id="SSF74924">
    <property type="entry name" value="Cap-Gly domain"/>
    <property type="match status" value="1"/>
</dbReference>
<feature type="compositionally biased region" description="Polar residues" evidence="1">
    <location>
        <begin position="114"/>
        <end position="139"/>
    </location>
</feature>
<sequence>MGKGAYGHLFIFIVLFYVFQNVTLTISDFLLQVAQGQESKGPSEVALQLTELGKNLEKSTKVPLQQPAVDIQAQDSQEGPPSPLSEASSGYFSHSVSTATLSEALAAGNDPHLQPSSQTSTTNDAPPISTTPKVVSSTDGPIKSCSDLASQGCRSLPKRDPVLPCLKDDQIDKDNVKGSHNGNLKSRSVDSAIALNDDQVSPSLVTEDTHCCSSSPNKKQIQLTQTTVLLPSESPPSVPKEAPIYKTGLSKSQAMVDLSSSSTTTSPFKIQRVRTSELKSFSSMLSGDPGVSLGSEEEKSRQNSEDSDQNNSIDAGSEEKLDAAASDSEETNEIPDWLKEGEYVTVGTNKMGIVRYVGPTDFQEGTWIGVELDLPLGKNDGSIGGRQYFKCNPGYGLLVKPSRVKKATGSARRRSAGMKLQGTTGTTTEQRRSGTFSGSASSLASLTALAKTEGASAPQTEKSKKNTENRKSWAT</sequence>
<dbReference type="AlphaFoldDB" id="A0A6I9XA15"/>
<keyword evidence="4" id="KW-1185">Reference proteome</keyword>
<feature type="compositionally biased region" description="Low complexity" evidence="1">
    <location>
        <begin position="422"/>
        <end position="450"/>
    </location>
</feature>
<keyword evidence="2" id="KW-0812">Transmembrane</keyword>